<evidence type="ECO:0000313" key="3">
    <source>
        <dbReference type="Proteomes" id="UP000649604"/>
    </source>
</evidence>
<evidence type="ECO:0000313" key="2">
    <source>
        <dbReference type="EMBL" id="MBD3326328.1"/>
    </source>
</evidence>
<organism evidence="2 3">
    <name type="scientific">candidate division KSB3 bacterium</name>
    <dbReference type="NCBI Taxonomy" id="2044937"/>
    <lineage>
        <taxon>Bacteria</taxon>
        <taxon>candidate division KSB3</taxon>
    </lineage>
</organism>
<dbReference type="Proteomes" id="UP000649604">
    <property type="component" value="Unassembled WGS sequence"/>
</dbReference>
<dbReference type="Pfam" id="PF00753">
    <property type="entry name" value="Lactamase_B"/>
    <property type="match status" value="1"/>
</dbReference>
<gene>
    <name evidence="2" type="ORF">GF339_17215</name>
</gene>
<dbReference type="SUPFAM" id="SSF56281">
    <property type="entry name" value="Metallo-hydrolase/oxidoreductase"/>
    <property type="match status" value="1"/>
</dbReference>
<dbReference type="PANTHER" id="PTHR42951">
    <property type="entry name" value="METALLO-BETA-LACTAMASE DOMAIN-CONTAINING"/>
    <property type="match status" value="1"/>
</dbReference>
<feature type="non-terminal residue" evidence="2">
    <location>
        <position position="1"/>
    </location>
</feature>
<dbReference type="InterPro" id="IPR050855">
    <property type="entry name" value="NDM-1-like"/>
</dbReference>
<dbReference type="InterPro" id="IPR001279">
    <property type="entry name" value="Metallo-B-lactamas"/>
</dbReference>
<comment type="caution">
    <text evidence="2">The sequence shown here is derived from an EMBL/GenBank/DDBJ whole genome shotgun (WGS) entry which is preliminary data.</text>
</comment>
<dbReference type="EMBL" id="WJJP01000562">
    <property type="protein sequence ID" value="MBD3326328.1"/>
    <property type="molecule type" value="Genomic_DNA"/>
</dbReference>
<sequence length="136" mass="14789">SMLQRALFWLGTRMAGASKSLQVTTRLEDGDQVEILGGLKVLHTPGHTPGSICVYQEARGIVFCGDLLFNGHPFTGRGGLRYAPRIFSVDPEQAQQSAHRLSELAVEVLCVGHGEPLVKDAHTRIEALIQETPDSL</sequence>
<proteinExistence type="predicted"/>
<protein>
    <submittedName>
        <fullName evidence="2">MBL fold metallo-hydrolase</fullName>
    </submittedName>
</protein>
<dbReference type="InterPro" id="IPR036866">
    <property type="entry name" value="RibonucZ/Hydroxyglut_hydro"/>
</dbReference>
<reference evidence="2" key="1">
    <citation type="submission" date="2019-11" db="EMBL/GenBank/DDBJ databases">
        <title>Microbial mats filling the niche in hypersaline microbial mats.</title>
        <authorList>
            <person name="Wong H.L."/>
            <person name="Macleod F.I."/>
            <person name="White R.A. III"/>
            <person name="Burns B.P."/>
        </authorList>
    </citation>
    <scope>NUCLEOTIDE SEQUENCE</scope>
    <source>
        <strain evidence="2">Rbin_158</strain>
    </source>
</reference>
<name>A0A9D5JY57_9BACT</name>
<dbReference type="Gene3D" id="3.60.15.10">
    <property type="entry name" value="Ribonuclease Z/Hydroxyacylglutathione hydrolase-like"/>
    <property type="match status" value="1"/>
</dbReference>
<feature type="domain" description="Metallo-beta-lactamase" evidence="1">
    <location>
        <begin position="17"/>
        <end position="113"/>
    </location>
</feature>
<evidence type="ECO:0000259" key="1">
    <source>
        <dbReference type="Pfam" id="PF00753"/>
    </source>
</evidence>
<dbReference type="AlphaFoldDB" id="A0A9D5JY57"/>
<accession>A0A9D5JY57</accession>